<gene>
    <name evidence="3" type="ORF">ACFQE9_07425</name>
</gene>
<dbReference type="EMBL" id="JBHSXL010000006">
    <property type="protein sequence ID" value="MFC6892438.1"/>
    <property type="molecule type" value="Genomic_DNA"/>
</dbReference>
<name>A0ABD5UX96_9EURY</name>
<evidence type="ECO:0000259" key="2">
    <source>
        <dbReference type="Pfam" id="PF26452"/>
    </source>
</evidence>
<dbReference type="InterPro" id="IPR058444">
    <property type="entry name" value="DUF8131"/>
</dbReference>
<proteinExistence type="predicted"/>
<evidence type="ECO:0000313" key="3">
    <source>
        <dbReference type="EMBL" id="MFC6892438.1"/>
    </source>
</evidence>
<reference evidence="3 4" key="1">
    <citation type="journal article" date="2019" name="Int. J. Syst. Evol. Microbiol.">
        <title>The Global Catalogue of Microorganisms (GCM) 10K type strain sequencing project: providing services to taxonomists for standard genome sequencing and annotation.</title>
        <authorList>
            <consortium name="The Broad Institute Genomics Platform"/>
            <consortium name="The Broad Institute Genome Sequencing Center for Infectious Disease"/>
            <person name="Wu L."/>
            <person name="Ma J."/>
        </authorList>
    </citation>
    <scope>NUCLEOTIDE SEQUENCE [LARGE SCALE GENOMIC DNA]</scope>
    <source>
        <strain evidence="3 4">SKJ47</strain>
    </source>
</reference>
<keyword evidence="1" id="KW-1133">Transmembrane helix</keyword>
<keyword evidence="1" id="KW-0812">Transmembrane</keyword>
<evidence type="ECO:0000256" key="1">
    <source>
        <dbReference type="SAM" id="Phobius"/>
    </source>
</evidence>
<dbReference type="Proteomes" id="UP001596296">
    <property type="component" value="Unassembled WGS sequence"/>
</dbReference>
<feature type="domain" description="DUF8131" evidence="2">
    <location>
        <begin position="1"/>
        <end position="60"/>
    </location>
</feature>
<organism evidence="3 4">
    <name type="scientific">Halopenitus salinus</name>
    <dbReference type="NCBI Taxonomy" id="1198295"/>
    <lineage>
        <taxon>Archaea</taxon>
        <taxon>Methanobacteriati</taxon>
        <taxon>Methanobacteriota</taxon>
        <taxon>Stenosarchaea group</taxon>
        <taxon>Halobacteria</taxon>
        <taxon>Halobacteriales</taxon>
        <taxon>Haloferacaceae</taxon>
        <taxon>Halopenitus</taxon>
    </lineage>
</organism>
<keyword evidence="4" id="KW-1185">Reference proteome</keyword>
<feature type="transmembrane region" description="Helical" evidence="1">
    <location>
        <begin position="6"/>
        <end position="24"/>
    </location>
</feature>
<comment type="caution">
    <text evidence="3">The sequence shown here is derived from an EMBL/GenBank/DDBJ whole genome shotgun (WGS) entry which is preliminary data.</text>
</comment>
<dbReference type="Pfam" id="PF26452">
    <property type="entry name" value="DUF8131"/>
    <property type="match status" value="1"/>
</dbReference>
<protein>
    <recommendedName>
        <fullName evidence="2">DUF8131 domain-containing protein</fullName>
    </recommendedName>
</protein>
<accession>A0ABD5UX96</accession>
<dbReference type="RefSeq" id="WP_379742623.1">
    <property type="nucleotide sequence ID" value="NZ_JBHSVN010000001.1"/>
</dbReference>
<evidence type="ECO:0000313" key="4">
    <source>
        <dbReference type="Proteomes" id="UP001596296"/>
    </source>
</evidence>
<keyword evidence="1" id="KW-0472">Membrane</keyword>
<dbReference type="AlphaFoldDB" id="A0ABD5UX96"/>
<sequence>MDLPAHYVPLVGLLAIPAAVVFAASRGEPAIALAIVNVCIIVASLHRAMSGETGSSTHAAASS</sequence>
<feature type="transmembrane region" description="Helical" evidence="1">
    <location>
        <begin position="31"/>
        <end position="49"/>
    </location>
</feature>